<feature type="compositionally biased region" description="Polar residues" evidence="1">
    <location>
        <begin position="207"/>
        <end position="228"/>
    </location>
</feature>
<dbReference type="STRING" id="399497.BW733_11040"/>
<dbReference type="AlphaFoldDB" id="A0A1Q2CYS4"/>
<dbReference type="Proteomes" id="UP000188235">
    <property type="component" value="Chromosome"/>
</dbReference>
<accession>A0A1Q2CYS4</accession>
<organism evidence="3 4">
    <name type="scientific">Tessaracoccus flavescens</name>
    <dbReference type="NCBI Taxonomy" id="399497"/>
    <lineage>
        <taxon>Bacteria</taxon>
        <taxon>Bacillati</taxon>
        <taxon>Actinomycetota</taxon>
        <taxon>Actinomycetes</taxon>
        <taxon>Propionibacteriales</taxon>
        <taxon>Propionibacteriaceae</taxon>
        <taxon>Tessaracoccus</taxon>
    </lineage>
</organism>
<proteinExistence type="predicted"/>
<name>A0A1Q2CYS4_9ACTN</name>
<dbReference type="OrthoDB" id="3257943at2"/>
<evidence type="ECO:0000256" key="2">
    <source>
        <dbReference type="SAM" id="Phobius"/>
    </source>
</evidence>
<keyword evidence="2" id="KW-0812">Transmembrane</keyword>
<evidence type="ECO:0000313" key="3">
    <source>
        <dbReference type="EMBL" id="AQP51286.1"/>
    </source>
</evidence>
<reference evidence="3 4" key="1">
    <citation type="journal article" date="2008" name="Int. J. Syst. Evol. Microbiol.">
        <title>Tessaracoccus flavescens sp. nov., isolated from marine sediment.</title>
        <authorList>
            <person name="Lee D.W."/>
            <person name="Lee S.D."/>
        </authorList>
    </citation>
    <scope>NUCLEOTIDE SEQUENCE [LARGE SCALE GENOMIC DNA]</scope>
    <source>
        <strain evidence="3 4">SST-39T</strain>
    </source>
</reference>
<evidence type="ECO:0000313" key="4">
    <source>
        <dbReference type="Proteomes" id="UP000188235"/>
    </source>
</evidence>
<keyword evidence="4" id="KW-1185">Reference proteome</keyword>
<protein>
    <submittedName>
        <fullName evidence="3">Uncharacterized protein</fullName>
    </submittedName>
</protein>
<gene>
    <name evidence="3" type="ORF">BW733_11040</name>
</gene>
<keyword evidence="2" id="KW-0472">Membrane</keyword>
<dbReference type="RefSeq" id="WP_077350440.1">
    <property type="nucleotide sequence ID" value="NZ_CP019607.1"/>
</dbReference>
<dbReference type="KEGG" id="tfa:BW733_11040"/>
<feature type="region of interest" description="Disordered" evidence="1">
    <location>
        <begin position="155"/>
        <end position="235"/>
    </location>
</feature>
<feature type="compositionally biased region" description="Pro residues" evidence="1">
    <location>
        <begin position="166"/>
        <end position="198"/>
    </location>
</feature>
<evidence type="ECO:0000256" key="1">
    <source>
        <dbReference type="SAM" id="MobiDB-lite"/>
    </source>
</evidence>
<sequence>MTGSPEGSRGGRAHVPTTCRGTITRTALHHYQGRNYYSDLIGVSLDVGDYQPTADAPLIVKVPEGTQKLGSLDVRGWDPSGGAQQAFARYILLDLSEATNEVLIDGLTMGAVWSPSADLVYNSNITTNGQWLSRDFTAGPGAGELHHHAFSASIPCPMTEVDPEPSTTPDPSVTPDPSTTPDPSVTPDPSTTPTPAPSTTPGDGASATPTASGEPTATTTPSRPSVTQPGLPATGGEGVESTIGLVIAVGGIAVLAVLAVSVLRGDA</sequence>
<keyword evidence="2" id="KW-1133">Transmembrane helix</keyword>
<dbReference type="EMBL" id="CP019607">
    <property type="protein sequence ID" value="AQP51286.1"/>
    <property type="molecule type" value="Genomic_DNA"/>
</dbReference>
<feature type="transmembrane region" description="Helical" evidence="2">
    <location>
        <begin position="243"/>
        <end position="263"/>
    </location>
</feature>